<dbReference type="Proteomes" id="UP000019102">
    <property type="component" value="Unassembled WGS sequence"/>
</dbReference>
<sequence>MAAYIYGLIVNLGTFTYAGNFIAYYLAGIPFDSMHAIGNVGFMLVLYPILTKLLKKQEKYYI</sequence>
<evidence type="ECO:0000256" key="1">
    <source>
        <dbReference type="SAM" id="Phobius"/>
    </source>
</evidence>
<gene>
    <name evidence="2" type="ORF">JCM21714_274</name>
</gene>
<keyword evidence="1" id="KW-0812">Transmembrane</keyword>
<evidence type="ECO:0000313" key="3">
    <source>
        <dbReference type="Proteomes" id="UP000019102"/>
    </source>
</evidence>
<evidence type="ECO:0000313" key="2">
    <source>
        <dbReference type="EMBL" id="GAE91326.1"/>
    </source>
</evidence>
<comment type="caution">
    <text evidence="2">The sequence shown here is derived from an EMBL/GenBank/DDBJ whole genome shotgun (WGS) entry which is preliminary data.</text>
</comment>
<name>W4VDR0_9BACI</name>
<dbReference type="EMBL" id="BAVS01000001">
    <property type="protein sequence ID" value="GAE91326.1"/>
    <property type="molecule type" value="Genomic_DNA"/>
</dbReference>
<accession>W4VDR0</accession>
<keyword evidence="1" id="KW-1133">Transmembrane helix</keyword>
<organism evidence="2 3">
    <name type="scientific">Gracilibacillus boraciitolerans JCM 21714</name>
    <dbReference type="NCBI Taxonomy" id="1298598"/>
    <lineage>
        <taxon>Bacteria</taxon>
        <taxon>Bacillati</taxon>
        <taxon>Bacillota</taxon>
        <taxon>Bacilli</taxon>
        <taxon>Bacillales</taxon>
        <taxon>Bacillaceae</taxon>
        <taxon>Gracilibacillus</taxon>
    </lineage>
</organism>
<reference evidence="2 3" key="1">
    <citation type="journal article" date="2014" name="Genome Announc.">
        <title>Draft Genome Sequence of the Boron-Tolerant and Moderately Halotolerant Bacterium Gracilibacillus boraciitolerans JCM 21714T.</title>
        <authorList>
            <person name="Ahmed I."/>
            <person name="Oshima K."/>
            <person name="Suda W."/>
            <person name="Kitamura K."/>
            <person name="Iida T."/>
            <person name="Ohmori Y."/>
            <person name="Fujiwara T."/>
            <person name="Hattori M."/>
            <person name="Ohkuma M."/>
        </authorList>
    </citation>
    <scope>NUCLEOTIDE SEQUENCE [LARGE SCALE GENOMIC DNA]</scope>
    <source>
        <strain evidence="2 3">JCM 21714</strain>
    </source>
</reference>
<dbReference type="STRING" id="1298598.JCM21714_274"/>
<dbReference type="AlphaFoldDB" id="W4VDR0"/>
<keyword evidence="3" id="KW-1185">Reference proteome</keyword>
<feature type="transmembrane region" description="Helical" evidence="1">
    <location>
        <begin position="5"/>
        <end position="27"/>
    </location>
</feature>
<feature type="transmembrane region" description="Helical" evidence="1">
    <location>
        <begin position="33"/>
        <end position="50"/>
    </location>
</feature>
<proteinExistence type="predicted"/>
<dbReference type="RefSeq" id="WP_235182533.1">
    <property type="nucleotide sequence ID" value="NZ_BAVS01000001.1"/>
</dbReference>
<protein>
    <submittedName>
        <fullName evidence="2">Transporter</fullName>
    </submittedName>
</protein>
<keyword evidence="1" id="KW-0472">Membrane</keyword>